<feature type="domain" description="Thioredoxin" evidence="1">
    <location>
        <begin position="36"/>
        <end position="179"/>
    </location>
</feature>
<dbReference type="GO" id="GO:0016209">
    <property type="term" value="F:antioxidant activity"/>
    <property type="evidence" value="ECO:0007669"/>
    <property type="project" value="InterPro"/>
</dbReference>
<dbReference type="Pfam" id="PF00578">
    <property type="entry name" value="AhpC-TSA"/>
    <property type="match status" value="1"/>
</dbReference>
<keyword evidence="3" id="KW-1185">Reference proteome</keyword>
<dbReference type="SUPFAM" id="SSF52833">
    <property type="entry name" value="Thioredoxin-like"/>
    <property type="match status" value="1"/>
</dbReference>
<dbReference type="PANTHER" id="PTHR42852">
    <property type="entry name" value="THIOL:DISULFIDE INTERCHANGE PROTEIN DSBE"/>
    <property type="match status" value="1"/>
</dbReference>
<reference evidence="2 3" key="1">
    <citation type="journal article" date="2010" name="J. Bacteriol.">
        <title>Complete genome sequence of Anaplasma marginale subsp. centrale.</title>
        <authorList>
            <person name="Herndon D.R."/>
            <person name="Palmer G.H."/>
            <person name="Shkap V."/>
            <person name="Knowles D.P. Jr."/>
            <person name="Brayton K.A."/>
        </authorList>
    </citation>
    <scope>NUCLEOTIDE SEQUENCE [LARGE SCALE GENOMIC DNA]</scope>
    <source>
        <strain evidence="2 3">Israel</strain>
    </source>
</reference>
<name>D1ASA4_ANACI</name>
<accession>D1ASA4</accession>
<evidence type="ECO:0000313" key="3">
    <source>
        <dbReference type="Proteomes" id="UP000000630"/>
    </source>
</evidence>
<dbReference type="InterPro" id="IPR013766">
    <property type="entry name" value="Thioredoxin_domain"/>
</dbReference>
<dbReference type="PROSITE" id="PS51352">
    <property type="entry name" value="THIOREDOXIN_2"/>
    <property type="match status" value="1"/>
</dbReference>
<dbReference type="PANTHER" id="PTHR42852:SF17">
    <property type="entry name" value="THIOREDOXIN-LIKE PROTEIN HI_1115"/>
    <property type="match status" value="1"/>
</dbReference>
<gene>
    <name evidence="2" type="ordered locus">ACIS_00819</name>
</gene>
<dbReference type="Gene3D" id="3.40.30.10">
    <property type="entry name" value="Glutaredoxin"/>
    <property type="match status" value="1"/>
</dbReference>
<dbReference type="InterPro" id="IPR036249">
    <property type="entry name" value="Thioredoxin-like_sf"/>
</dbReference>
<sequence length="179" mass="19777">MAVLVFAHGACLAASSGGGEDEDINKLPKAFIAGELREVVKMPDKPFFDLNGKEFSAKNFEGRVLVVAFWAPWSLESVTLLKELQAIWDHLNHKEVRNSIVFLPVSYGDAHAVQSFCKEYGIALTVYLDKGRALFDHFDVRAIPLTLIVDRGGVVLYRIDGNVKWDSVDVIGKLLSIAS</sequence>
<dbReference type="eggNOG" id="COG0526">
    <property type="taxonomic scope" value="Bacteria"/>
</dbReference>
<dbReference type="AlphaFoldDB" id="D1ASA4"/>
<dbReference type="KEGG" id="acn:ACIS_00819"/>
<dbReference type="CDD" id="cd02966">
    <property type="entry name" value="TlpA_like_family"/>
    <property type="match status" value="1"/>
</dbReference>
<dbReference type="GO" id="GO:0016491">
    <property type="term" value="F:oxidoreductase activity"/>
    <property type="evidence" value="ECO:0007669"/>
    <property type="project" value="InterPro"/>
</dbReference>
<dbReference type="InterPro" id="IPR050553">
    <property type="entry name" value="Thioredoxin_ResA/DsbE_sf"/>
</dbReference>
<dbReference type="HOGENOM" id="CLU_1500534_0_0_5"/>
<organism evidence="2 3">
    <name type="scientific">Anaplasma centrale (strain Israel)</name>
    <name type="common">Anaplasma marginale subsp. centrale (strain Israel)</name>
    <dbReference type="NCBI Taxonomy" id="574556"/>
    <lineage>
        <taxon>Bacteria</taxon>
        <taxon>Pseudomonadati</taxon>
        <taxon>Pseudomonadota</taxon>
        <taxon>Alphaproteobacteria</taxon>
        <taxon>Rickettsiales</taxon>
        <taxon>Anaplasmataceae</taxon>
        <taxon>Anaplasma</taxon>
    </lineage>
</organism>
<proteinExistence type="predicted"/>
<evidence type="ECO:0000259" key="1">
    <source>
        <dbReference type="PROSITE" id="PS51352"/>
    </source>
</evidence>
<dbReference type="STRING" id="574556.ACIS_00819"/>
<dbReference type="EMBL" id="CP001759">
    <property type="protein sequence ID" value="ACZ49357.1"/>
    <property type="molecule type" value="Genomic_DNA"/>
</dbReference>
<dbReference type="Proteomes" id="UP000000630">
    <property type="component" value="Chromosome"/>
</dbReference>
<dbReference type="InterPro" id="IPR000866">
    <property type="entry name" value="AhpC/TSA"/>
</dbReference>
<evidence type="ECO:0000313" key="2">
    <source>
        <dbReference type="EMBL" id="ACZ49357.1"/>
    </source>
</evidence>
<protein>
    <submittedName>
        <fullName evidence="2">Putative sulfide reductase</fullName>
    </submittedName>
</protein>